<dbReference type="InterPro" id="IPR010033">
    <property type="entry name" value="HAD_SF_ppase_IIIC"/>
</dbReference>
<dbReference type="NCBIfam" id="TIGR01686">
    <property type="entry name" value="FkbH"/>
    <property type="match status" value="1"/>
</dbReference>
<dbReference type="InterPro" id="IPR036514">
    <property type="entry name" value="SGNH_hydro_sf"/>
</dbReference>
<organism evidence="2 3">
    <name type="scientific">Sphingomonas hylomeconis</name>
    <dbReference type="NCBI Taxonomy" id="1395958"/>
    <lineage>
        <taxon>Bacteria</taxon>
        <taxon>Pseudomonadati</taxon>
        <taxon>Pseudomonadota</taxon>
        <taxon>Alphaproteobacteria</taxon>
        <taxon>Sphingomonadales</taxon>
        <taxon>Sphingomonadaceae</taxon>
        <taxon>Sphingomonas</taxon>
    </lineage>
</organism>
<dbReference type="InterPro" id="IPR023214">
    <property type="entry name" value="HAD_sf"/>
</dbReference>
<dbReference type="EMBL" id="JBHRXP010000009">
    <property type="protein sequence ID" value="MFC3581886.1"/>
    <property type="molecule type" value="Genomic_DNA"/>
</dbReference>
<dbReference type="Pfam" id="PF21211">
    <property type="entry name" value="FkbH_N"/>
    <property type="match status" value="1"/>
</dbReference>
<feature type="domain" description="BF1531-like N-terminal" evidence="1">
    <location>
        <begin position="73"/>
        <end position="257"/>
    </location>
</feature>
<gene>
    <name evidence="2" type="ORF">ACFONA_17080</name>
</gene>
<dbReference type="Proteomes" id="UP001595713">
    <property type="component" value="Unassembled WGS sequence"/>
</dbReference>
<dbReference type="Gene3D" id="3.40.50.1000">
    <property type="entry name" value="HAD superfamily/HAD-like"/>
    <property type="match status" value="1"/>
</dbReference>
<reference evidence="3" key="1">
    <citation type="journal article" date="2019" name="Int. J. Syst. Evol. Microbiol.">
        <title>The Global Catalogue of Microorganisms (GCM) 10K type strain sequencing project: providing services to taxonomists for standard genome sequencing and annotation.</title>
        <authorList>
            <consortium name="The Broad Institute Genomics Platform"/>
            <consortium name="The Broad Institute Genome Sequencing Center for Infectious Disease"/>
            <person name="Wu L."/>
            <person name="Ma J."/>
        </authorList>
    </citation>
    <scope>NUCLEOTIDE SEQUENCE [LARGE SCALE GENOMIC DNA]</scope>
    <source>
        <strain evidence="3">KCTC 42739</strain>
    </source>
</reference>
<proteinExistence type="predicted"/>
<comment type="caution">
    <text evidence="2">The sequence shown here is derived from an EMBL/GenBank/DDBJ whole genome shotgun (WGS) entry which is preliminary data.</text>
</comment>
<dbReference type="SUPFAM" id="SSF56784">
    <property type="entry name" value="HAD-like"/>
    <property type="match status" value="1"/>
</dbReference>
<evidence type="ECO:0000259" key="1">
    <source>
        <dbReference type="Pfam" id="PF21211"/>
    </source>
</evidence>
<dbReference type="InterPro" id="IPR010037">
    <property type="entry name" value="FkbH_domain"/>
</dbReference>
<protein>
    <submittedName>
        <fullName evidence="2">HAD-IIIC family phosphatase</fullName>
    </submittedName>
</protein>
<dbReference type="InterPro" id="IPR036412">
    <property type="entry name" value="HAD-like_sf"/>
</dbReference>
<dbReference type="NCBIfam" id="TIGR01681">
    <property type="entry name" value="HAD-SF-IIIC"/>
    <property type="match status" value="1"/>
</dbReference>
<accession>A0ABV7SZV4</accession>
<dbReference type="Gene3D" id="3.40.50.1110">
    <property type="entry name" value="SGNH hydrolase"/>
    <property type="match status" value="1"/>
</dbReference>
<evidence type="ECO:0000313" key="2">
    <source>
        <dbReference type="EMBL" id="MFC3581886.1"/>
    </source>
</evidence>
<dbReference type="RefSeq" id="WP_261294692.1">
    <property type="nucleotide sequence ID" value="NZ_JANQBK010000009.1"/>
</dbReference>
<dbReference type="InterPro" id="IPR049369">
    <property type="entry name" value="BF1531-like_N"/>
</dbReference>
<keyword evidence="3" id="KW-1185">Reference proteome</keyword>
<name>A0ABV7SZV4_9SPHN</name>
<sequence length="630" mass="68436">MAFDIAALPWLPAAPANYRQLCRDLDPANRGLGHELRRLATHKLDSAQALRFANALKRLRGASADLQGLSGFKLGLVSNATAEFIVDAIPAAAARHGVAAEIVLAPFDLVMQSILDPSSEVMHAMPDGLLLALDHRWFGAHKPALDPGSDGFGMLKLEALDAAVTQVNVSALIWQTIPVPPATLFGSLDRQMAGSVRVQIERLNQRIVEYAARPGNYLLDVAAFAEQGGTAKWIDAAAWNLYKLPFALELTPLYADALGRLLGAIRGSSRKCLVLDLDNTLWGGVIGDDGIDGILLGEGSPAGEAFVSVQRAALELKSRGILLAVSSKNYDETARGVFRDHPDMLLREADIAVFQANWNDKPSNLEAIAATLGIGLDALVFLDDNGAERAQVRAALPMVAVPELPADASWYATYLSAAGYFEAVSFSEEDRGRAASYAANAQRSAILLKSRDLGDYLTSLEMVIRFERFNALSRARIAQLINKSNQFNLTTRRYTEQEVAAVESDPSAYTLQVRLADRLGDFGMIGVVIARAVSRQGEVWWDIDTWLMSCRVLGREVERAMLDHIAADAHATNVTGLLGTYRPTTKNGMVAEHFDRLGFKRTAEGEDGSVHYMLALNDHIASRLPHREAA</sequence>
<evidence type="ECO:0000313" key="3">
    <source>
        <dbReference type="Proteomes" id="UP001595713"/>
    </source>
</evidence>